<dbReference type="FunFam" id="2.60.200.20:FF:000015">
    <property type="entry name" value="E3 ubiquitin-protein ligase RNF8"/>
    <property type="match status" value="1"/>
</dbReference>
<evidence type="ECO:0000256" key="11">
    <source>
        <dbReference type="ARBA" id="ARBA00022763"/>
    </source>
</evidence>
<feature type="region of interest" description="Disordered" evidence="25">
    <location>
        <begin position="1014"/>
        <end position="1035"/>
    </location>
</feature>
<dbReference type="Pfam" id="PF00566">
    <property type="entry name" value="RabGAP-TBC"/>
    <property type="match status" value="1"/>
</dbReference>
<dbReference type="Ensembl" id="ENSSSCT00050098906.1">
    <property type="protein sequence ID" value="ENSSSCP00050042752.1"/>
    <property type="gene ID" value="ENSSSCG00050072448.1"/>
</dbReference>
<dbReference type="FunFam" id="3.30.470.30:FF:000006">
    <property type="entry name" value="Cap methyltransferase 1"/>
    <property type="match status" value="1"/>
</dbReference>
<dbReference type="GO" id="GO:0042393">
    <property type="term" value="F:histone binding"/>
    <property type="evidence" value="ECO:0007669"/>
    <property type="project" value="UniProtKB-UniRule"/>
</dbReference>
<keyword evidence="22" id="KW-0131">Cell cycle</keyword>
<comment type="PTM">
    <text evidence="22">Autoubiquitinated through 'Lys-48' and 'Lys-63' of ubiquitin. 'Lys-63' polyubiquitination is mediated by UBE2N. 'Lys-29'-type polyubiquitination is also observed, but it doesn't require its own functional RING-type zinc finger.</text>
</comment>
<dbReference type="SMART" id="SM00240">
    <property type="entry name" value="FHA"/>
    <property type="match status" value="1"/>
</dbReference>
<dbReference type="SUPFAM" id="SSF49879">
    <property type="entry name" value="SMAD/FHA domain"/>
    <property type="match status" value="1"/>
</dbReference>
<dbReference type="GO" id="GO:0051301">
    <property type="term" value="P:cell division"/>
    <property type="evidence" value="ECO:0007669"/>
    <property type="project" value="UniProtKB-KW"/>
</dbReference>
<evidence type="ECO:0000256" key="14">
    <source>
        <dbReference type="ARBA" id="ARBA00022833"/>
    </source>
</evidence>
<feature type="domain" description="RrmJ-type SAM-dependent 2'-O-MTase" evidence="31">
    <location>
        <begin position="1199"/>
        <end position="1418"/>
    </location>
</feature>
<dbReference type="GO" id="GO:0003682">
    <property type="term" value="F:chromatin binding"/>
    <property type="evidence" value="ECO:0007669"/>
    <property type="project" value="UniProtKB-UniRule"/>
</dbReference>
<dbReference type="GO" id="GO:0003676">
    <property type="term" value="F:nucleic acid binding"/>
    <property type="evidence" value="ECO:0007669"/>
    <property type="project" value="UniProtKB-UniRule"/>
</dbReference>
<dbReference type="Proteomes" id="UP000694722">
    <property type="component" value="Unplaced"/>
</dbReference>
<feature type="domain" description="Rab-GAP TBC" evidence="28">
    <location>
        <begin position="268"/>
        <end position="492"/>
    </location>
</feature>
<dbReference type="InterPro" id="IPR050851">
    <property type="entry name" value="mRNA_Cap_2O-Ribose_MeTrfase"/>
</dbReference>
<dbReference type="InterPro" id="IPR018957">
    <property type="entry name" value="Znf_C3HC4_RING-type"/>
</dbReference>
<sequence>MGGGGAHIQDGAPGSWERVTGGWEAAWAGPAIAGSWGHLLGSTPTPPAHLQGLPRAGAMAAENSKQFWKRSAKLPGSIQPVYGAQHPPLDPRLTKNFIKERSKVNTVPLKSKKASSFHEFARNTSDAWDIGDDEEEDFSSPAFQTVNSKVALATAAQVLENHSKLRVKPERSQSTTSDVPASYKVIKSSSDAQLSRNSSDTCLRNPLHKQQSLPLRPIIPLVARISDQNASGAPPMTVREKTRLEKFRQLLSSHNTDLDELRKCSWPGVPREVRPVTWRLLSGYLPANTERRKLTLQRKREEYFGFIEQYYDSRNEEHHQDTYRQIHIDIPRTNPLIPLFQQPLVQEIFERILFIWAIRHPASGYVQGINDLVTPFFVVFLSEYVEEDVENFDVTNLSQDMLRSIEADSFWCMSKLLDGIQDNYTFAQPGIQKKVKALEELVSRIDEQVHNHFRRYEVEYLQFAFRWMNNLLMRELPLRCTIRLWDTYQSEPEGFSHFHLYVCAAFLIKWRKEILDEEDFQVTVGRGFGVTYQLVSKICPLMISRNHCVLKQNAEGQWTITDNKSLNGVWLNRERLEPLKVYSIHEGDHIQLGVPLENKENAEYEYEVTEDDWERVYPCLSLKSDQMMEKNKGLRTKRKFNLDELEGSGAEGPSTLKSKISKVSCEPGQPVKSHEKGKVAGQLNEYLDPKLTCLQPSGKALGAHVYPVPAKVVELQHRKQKASNPSASQSSLELFKVTMSRILKLKTQMQEKQIAVLNVKKQTQKGNSKKIVKMEQELHDLQSQLCAEQAQQQARVEQLEKTFQEEQQHLQGLEKEQGEEDLKQQLAQALQEHRALMEELNRSRKDFEAIIQAKNKELEQTKEEKEKVQAQKEEVLSHMNDVLENELQCIICSEYFIEAVTLNCAHSFCSYCINEWMKRKVECPICRKDIKSKTHSLVLDNCINKMVDNLSSEVKERRVVLIKERKVTMKRRNDPECTAPIKKQKKRVAELALSLSSTSDDEPPSSVNHAAKACATSLSGSDSETEGKQRSSGSFDDAFKADSLVEGTSSRYSMYNSVSQKLMAKMGFKEGEGLGKYSQGRKDIVEASNQKGRRGLGLTLQGFDQELNVDWRAEPEPSACEQVSWFPECTTEIPDTQEMSDWMVVGKRKMIIEDETEFCGEELLHSVLQCKSVFDVLDGEEMRRARTRANPYEMIRGVFFLNRAAMKMANMDFVFDRMFTNPRDSYGKPLVKNREAELLYFADVCAGPGGFSEYVLWRKKWHAKGFGMTLKGPNDFKLEDFYSASSELFEPYYGEGGIDGDGDITRPENITAFRNFVLDNTDRKGVHFLMADGGFSVEGQENLQEILSKQLLLCQFLMALSVVRTGGHFICKTFDLFTPFSVGLIYLLYCCFERVCLFKPITSRPANSERYVVCKGLKVGTDDVRDYLFSVNIKLNQLRNSESDVNLVVPLEVIKGDHEFTDYMIRSNESHCSLQIKALAKIHAFVQDTTLSEPRQAEIRKECLRLWGIPDQARVAPSSTDPKSKFFELIQGTEIDIFSYKPTLLTSKTLEKIRPVLDYRCMVSGSEQKFLIGLGKSQIYTWDGRQSDRWVKLDLKTELPRDTLLSVEIVHELKGEGKAQRKISAIHILDVLVLNGSDVREQHFNQRIQLAEKFVKAVSKPSRPDMNPIRVKEVYRLEEMEKIFVRLEMKIIKGSGGTPKLSYTGRDDRHFVPTGLYIVRTVNEPWTMAFSKSFKRKFFYNKKTKDSTFDLPAEAIAPFHICYFGRLFWEWGDGIRVHDSQKPQDPDKLSKEDVLSFIQTHSA</sequence>
<evidence type="ECO:0000256" key="4">
    <source>
        <dbReference type="ARBA" id="ARBA00022468"/>
    </source>
</evidence>
<dbReference type="GO" id="GO:0016567">
    <property type="term" value="P:protein ubiquitination"/>
    <property type="evidence" value="ECO:0007669"/>
    <property type="project" value="UniProtKB-UniRule"/>
</dbReference>
<evidence type="ECO:0000259" key="31">
    <source>
        <dbReference type="PROSITE" id="PS51613"/>
    </source>
</evidence>
<dbReference type="FunFam" id="3.30.40.10:FF:000242">
    <property type="entry name" value="E3 ubiquitin-protein ligase RNF8"/>
    <property type="match status" value="1"/>
</dbReference>
<dbReference type="Proteomes" id="UP000694725">
    <property type="component" value="Unplaced"/>
</dbReference>
<comment type="domain">
    <text evidence="22">The FHA domain specifically recognizes and binds ATM-phosphorylated MDC1 and phosphorylated HERC2.</text>
</comment>
<dbReference type="GO" id="GO:0004483">
    <property type="term" value="F:methyltransferase cap1 activity"/>
    <property type="evidence" value="ECO:0007669"/>
    <property type="project" value="UniProtKB-UniRule"/>
</dbReference>
<dbReference type="GO" id="GO:0043130">
    <property type="term" value="F:ubiquitin binding"/>
    <property type="evidence" value="ECO:0007669"/>
    <property type="project" value="UniProtKB-UniRule"/>
</dbReference>
<reference evidence="33" key="1">
    <citation type="submission" date="2025-05" db="UniProtKB">
        <authorList>
            <consortium name="Ensembl"/>
        </authorList>
    </citation>
    <scope>IDENTIFICATION</scope>
</reference>
<dbReference type="Ensembl" id="ENSSSCT00065048308.1">
    <property type="protein sequence ID" value="ENSSSCP00065020837.1"/>
    <property type="gene ID" value="ENSSSCG00065035449.1"/>
</dbReference>
<feature type="domain" description="RING-type" evidence="29">
    <location>
        <begin position="889"/>
        <end position="927"/>
    </location>
</feature>
<dbReference type="PROSITE" id="PS50089">
    <property type="entry name" value="ZF_RING_2"/>
    <property type="match status" value="1"/>
</dbReference>
<dbReference type="Proteomes" id="UP000694728">
    <property type="component" value="Unplaced"/>
</dbReference>
<dbReference type="PROSITE" id="PS50020">
    <property type="entry name" value="WW_DOMAIN_2"/>
    <property type="match status" value="1"/>
</dbReference>
<dbReference type="InterPro" id="IPR035969">
    <property type="entry name" value="Rab-GAP_TBC_sf"/>
</dbReference>
<dbReference type="GO" id="GO:0006325">
    <property type="term" value="P:chromatin organization"/>
    <property type="evidence" value="ECO:0007669"/>
    <property type="project" value="UniProtKB-KW"/>
</dbReference>
<dbReference type="GO" id="GO:0005634">
    <property type="term" value="C:nucleus"/>
    <property type="evidence" value="ECO:0007669"/>
    <property type="project" value="UniProtKB-SubCell"/>
</dbReference>
<evidence type="ECO:0000256" key="8">
    <source>
        <dbReference type="ARBA" id="ARBA00022679"/>
    </source>
</evidence>
<dbReference type="Gene3D" id="2.60.200.20">
    <property type="match status" value="1"/>
</dbReference>
<dbReference type="CDD" id="cd22663">
    <property type="entry name" value="FHA_RNF8"/>
    <property type="match status" value="1"/>
</dbReference>
<evidence type="ECO:0000256" key="5">
    <source>
        <dbReference type="ARBA" id="ARBA00022553"/>
    </source>
</evidence>
<dbReference type="Gene3D" id="3.30.470.30">
    <property type="entry name" value="DNA ligase/mRNA capping enzyme"/>
    <property type="match status" value="1"/>
</dbReference>
<evidence type="ECO:0000256" key="7">
    <source>
        <dbReference type="ARBA" id="ARBA00022664"/>
    </source>
</evidence>
<comment type="function">
    <text evidence="22">E3 ubiquitin-protein ligase that plays a key role in DNA damage signaling via 2 distinct roles: by mediating the 'Lys-63'-linked ubiquitination of histones H2A and H2AX and promoting the recruitment of DNA repair proteins at double-strand breaks (DSBs) sites, and by catalyzing 'Lys-48'-linked ubiquitination to remove target proteins from DNA damage sites. Following DNA DSBs, it is recruited to the sites of damage by ATM-phosphorylated MDC1 and catalyzes the 'Lys-63'-linked ubiquitination of histones H2A and H2AX, thereby promoting the formation of TP53BP1 and BRCA1 ionizing radiation-induced foci (IRIF). Also controls the recruitment of UIMC1-BRCC3 (RAP80-BRCC36) and PAXIP1/PTIP to DNA damage sites. Also recruited at DNA interstrand cross-links (ICLs) sites and catalyzes 'Lys-63'-linked ubiquitination of histones H2A and H2AX, leading to recruitment of FAAP20 and Fanconi anemia (FA) complex, followed by interstrand cross-link repair. H2A ubiquitination also mediates the ATM-dependent transcriptional silencing at regions flanking DSBs in cis, a mechanism to avoid collision between transcription and repair intermediates. Promotes the formation of 'Lys-63'-linked polyubiquitin chains via interactions with the specific ubiquitin-conjugating UBE2N/UBC13 and ubiquitinates non-histone substrates such as PCNA. Substrates that are polyubiquitinated at 'Lys-63' are usually not targeted for degradation. Also catalyzes the formation of 'Lys-48'-linked polyubiquitin chains via interaction with the ubiquitin-conjugating UBE2L6/UBCH8, leading to degradation of substrate proteins such as CHEK2, JMJD2A/KDM4A and KU80/XRCC5: it is still unclear how the preference toward 'Lys-48'- versus 'Lys-63'-linked ubiquitination is regulated but it could be due to RNF8 ability to interact with specific E2 specific ligases. For instance, interaction with phosphorylated HERC2 promotes the association between RNF8 and UBE2N/UBC13 and favors the specific formation of 'Lys-63'-linked ubiquitin chains. Promotes non-homologous end joining (NHEJ) by promoting the 'Lys-48'-linked ubiquitination and degradation the of KU80/XRCC5. Following DNA damage, mediates the ubiquitination and degradation of JMJD2A/KDM4A in collaboration with RNF168, leading to unmask H4K20me2 mark and promote the recruitment of TP53BP1 at DNA damage sites. Following DNA damage, mediates the ubiquitination and degradation of POLD4/p12, a subunit of DNA polymerase delta. In the absence of POLD4, DNA polymerase delta complex exhibits higher proofreading activity. In addition to its function in damage signaling, also plays a role in higher-order chromatin structure by mediating extensive chromatin decondensation. Involved in the activation of ATM by promoting histone H2B ubiquitination, which indirectly triggers histone H4 'Lys-16' acetylation (H4K16ac), establishing a chromatin environment that promotes efficient activation of ATM kinase. Required in the testis, where it plays a role in the replacement of histones during spermatogenesis. At uncapped telomeres, promotes the joining of deprotected chromosome ends by inducing H2A ubiquitination and TP53BP1 recruitment, suggesting that it may enhance cancer development by aggravating telomere-induced genome instability in case of telomeric crisis. Promotes the assembly of RAD51 at DNA DSBs in the absence of BRCA1 and TP53BP1 Also involved in class switch recombination in immune system, via its role in regulation of DSBs repair. May be required for proper exit from mitosis after spindle checkpoint activation and may regulate cytokinesis. May play a role in the regulation of RXRA-mediated transcriptional activity. Not involved in RXRA ubiquitination by UBE2E2.</text>
</comment>
<keyword evidence="22" id="KW-0832">Ubl conjugation</keyword>
<evidence type="ECO:0000256" key="23">
    <source>
        <dbReference type="RuleBase" id="RU368012"/>
    </source>
</evidence>
<dbReference type="Proteomes" id="UP000694571">
    <property type="component" value="Unplaced"/>
</dbReference>
<dbReference type="GO" id="GO:0006370">
    <property type="term" value="P:7-methylguanosine mRNA capping"/>
    <property type="evidence" value="ECO:0007669"/>
    <property type="project" value="UniProtKB-UniRule"/>
</dbReference>
<dbReference type="Pfam" id="PF01728">
    <property type="entry name" value="FtsJ"/>
    <property type="match status" value="1"/>
</dbReference>
<feature type="region of interest" description="Disordered" evidence="25">
    <location>
        <begin position="163"/>
        <end position="183"/>
    </location>
</feature>
<organism evidence="33 34">
    <name type="scientific">Sus scrofa</name>
    <name type="common">Pig</name>
    <dbReference type="NCBI Taxonomy" id="9823"/>
    <lineage>
        <taxon>Eukaryota</taxon>
        <taxon>Metazoa</taxon>
        <taxon>Chordata</taxon>
        <taxon>Craniata</taxon>
        <taxon>Vertebrata</taxon>
        <taxon>Euteleostomi</taxon>
        <taxon>Mammalia</taxon>
        <taxon>Eutheria</taxon>
        <taxon>Laurasiatheria</taxon>
        <taxon>Artiodactyla</taxon>
        <taxon>Suina</taxon>
        <taxon>Suidae</taxon>
        <taxon>Sus</taxon>
    </lineage>
</organism>
<evidence type="ECO:0000259" key="29">
    <source>
        <dbReference type="PROSITE" id="PS50089"/>
    </source>
</evidence>
<keyword evidence="22" id="KW-0132">Cell division</keyword>
<evidence type="ECO:0000256" key="15">
    <source>
        <dbReference type="ARBA" id="ARBA00022853"/>
    </source>
</evidence>
<dbReference type="InterPro" id="IPR001841">
    <property type="entry name" value="Znf_RING"/>
</dbReference>
<dbReference type="GO" id="GO:0016556">
    <property type="term" value="P:mRNA modification"/>
    <property type="evidence" value="ECO:0007669"/>
    <property type="project" value="UniProtKB-UniRule"/>
</dbReference>
<dbReference type="InterPro" id="IPR000195">
    <property type="entry name" value="Rab-GAP-TBC_dom"/>
</dbReference>
<name>A0A8D1YPE5_PIG</name>
<dbReference type="InterPro" id="IPR017907">
    <property type="entry name" value="Znf_RING_CS"/>
</dbReference>
<dbReference type="Ensembl" id="ENSSSCT00035004893.1">
    <property type="protein sequence ID" value="ENSSSCP00035001668.1"/>
    <property type="gene ID" value="ENSSSCG00035003927.1"/>
</dbReference>
<dbReference type="EC" id="2.3.2.27" evidence="22"/>
<dbReference type="GO" id="GO:0005096">
    <property type="term" value="F:GTPase activator activity"/>
    <property type="evidence" value="ECO:0007669"/>
    <property type="project" value="UniProtKB-KW"/>
</dbReference>
<keyword evidence="19 22" id="KW-0539">Nucleus</keyword>
<evidence type="ECO:0000256" key="18">
    <source>
        <dbReference type="ARBA" id="ARBA00023204"/>
    </source>
</evidence>
<comment type="caution">
    <text evidence="22">According to a well-established model, RNF8 initiate H2A 'Lys-63'-linked ubiquitination leading to recruitment of RNF168 to amplify H2A 'Lys-63'-linked ubiquitination. However, other data suggest that RNF168 is the priming ubiquitin ligase by mediating monoubiquitination of 'Lys-13' and 'Lys-15' of nucleosomal histone H2A (H2AK13Ub and H2AK15Ub respectively). These data suggest that RNF168 might be recruited to DSBs sites in a RNF8-dependent manner by binding to non-histone proteins ubiquitinated via 'Lys-63'-linked and initiates monoubiquitination of H2A, which is then amplified by RNF8. Additional evidences are however required to confirm these data.</text>
</comment>
<evidence type="ECO:0000259" key="28">
    <source>
        <dbReference type="PROSITE" id="PS50086"/>
    </source>
</evidence>
<evidence type="ECO:0000256" key="3">
    <source>
        <dbReference type="ARBA" id="ARBA00011551"/>
    </source>
</evidence>
<evidence type="ECO:0000259" key="30">
    <source>
        <dbReference type="PROSITE" id="PS50174"/>
    </source>
</evidence>
<dbReference type="PROSITE" id="PS00518">
    <property type="entry name" value="ZF_RING_1"/>
    <property type="match status" value="1"/>
</dbReference>
<keyword evidence="18 22" id="KW-0234">DNA repair</keyword>
<dbReference type="GO" id="GO:0071889">
    <property type="term" value="F:14-3-3 protein binding"/>
    <property type="evidence" value="ECO:0007669"/>
    <property type="project" value="UniProtKB-ARBA"/>
</dbReference>
<dbReference type="InterPro" id="IPR000467">
    <property type="entry name" value="G_patch_dom"/>
</dbReference>
<evidence type="ECO:0000259" key="26">
    <source>
        <dbReference type="PROSITE" id="PS50006"/>
    </source>
</evidence>
<feature type="domain" description="G-patch" evidence="30">
    <location>
        <begin position="1055"/>
        <end position="1101"/>
    </location>
</feature>
<dbReference type="GO" id="GO:0032259">
    <property type="term" value="P:methylation"/>
    <property type="evidence" value="ECO:0007669"/>
    <property type="project" value="UniProtKB-KW"/>
</dbReference>
<evidence type="ECO:0000256" key="24">
    <source>
        <dbReference type="SAM" id="Coils"/>
    </source>
</evidence>
<dbReference type="SMART" id="SM00456">
    <property type="entry name" value="WW"/>
    <property type="match status" value="1"/>
</dbReference>
<keyword evidence="13 22" id="KW-0833">Ubl conjugation pathway</keyword>
<dbReference type="FunFam" id="1.10.8.270:FF:000004">
    <property type="entry name" value="TBC1 domain family, member 22B"/>
    <property type="match status" value="1"/>
</dbReference>
<keyword evidence="14 22" id="KW-0862">Zinc</keyword>
<dbReference type="PROSITE" id="PS50174">
    <property type="entry name" value="G_PATCH"/>
    <property type="match status" value="1"/>
</dbReference>
<dbReference type="PANTHER" id="PTHR16121:SF0">
    <property type="entry name" value="CAP-SPECIFIC MRNA (NUCLEOSIDE-2'-O-)-METHYLTRANSFERASE 1"/>
    <property type="match status" value="1"/>
</dbReference>
<protein>
    <recommendedName>
        <fullName evidence="22">E3 ubiquitin-protein ligase RNF8</fullName>
        <ecNumber evidence="22">2.3.2.27</ecNumber>
    </recommendedName>
    <alternativeName>
        <fullName evidence="22">RING finger protein 8</fullName>
    </alternativeName>
    <alternativeName>
        <fullName evidence="22">RING-type E3 ubiquitin transferase RNF8</fullName>
    </alternativeName>
</protein>
<dbReference type="InterPro" id="IPR029063">
    <property type="entry name" value="SAM-dependent_MTases_sf"/>
</dbReference>
<comment type="subcellular location">
    <subcellularLocation>
        <location evidence="22">Nucleus</location>
    </subcellularLocation>
    <subcellularLocation>
        <location evidence="22">Cytoplasm</location>
    </subcellularLocation>
    <subcellularLocation>
        <location evidence="22">Midbody</location>
    </subcellularLocation>
    <subcellularLocation>
        <location evidence="22">Chromosome</location>
        <location evidence="22">Telomere</location>
    </subcellularLocation>
    <text evidence="22">Recruited at uncapped telomeres. Following DNA double-strand breaks, recruited to the sites of damage. During prophase, concomitant with nuclear envelope breakdown, localizes throughout the cell, with a dotted pattern. In telophase, again in the nucleus and also with a discrete dotted pattern in the cytoplasm. In late telophase and during cytokinesis, localizes in the midbody of the tubulin bridge joining the daughter cells. Does not seem to be associated with condensed chromosomes at any time during the cell cycle. During spermatogenesis, sequestered in the cytoplasm by PIWIL1: RNF8 is released following ubiquitination and degradation of PIWIL1.</text>
</comment>
<evidence type="ECO:0000256" key="21">
    <source>
        <dbReference type="ARBA" id="ARBA00049042"/>
    </source>
</evidence>
<dbReference type="InterPro" id="IPR008984">
    <property type="entry name" value="SMAD_FHA_dom_sf"/>
</dbReference>
<dbReference type="GO" id="GO:0061630">
    <property type="term" value="F:ubiquitin protein ligase activity"/>
    <property type="evidence" value="ECO:0007669"/>
    <property type="project" value="UniProtKB-EC"/>
</dbReference>
<dbReference type="InterPro" id="IPR017335">
    <property type="entry name" value="RNF8"/>
</dbReference>
<dbReference type="HAMAP" id="MF_03067">
    <property type="entry name" value="RNF8"/>
    <property type="match status" value="1"/>
</dbReference>
<dbReference type="Gene3D" id="1.10.472.80">
    <property type="entry name" value="Ypt/Rab-GAP domain of gyp1p, domain 3"/>
    <property type="match status" value="1"/>
</dbReference>
<comment type="catalytic activity">
    <reaction evidence="21 23">
        <text>a 5'-end (N(7)-methyl 5'-triphosphoguanosine)-ribonucleoside in mRNA + S-adenosyl-L-methionine = a 5'-end (N(7)-methyl 5'-triphosphoguanosine)-(2'-O-methyl-ribonucleoside) in mRNA + S-adenosyl-L-homocysteine + H(+)</text>
        <dbReference type="Rhea" id="RHEA:67020"/>
        <dbReference type="Rhea" id="RHEA-COMP:17167"/>
        <dbReference type="Rhea" id="RHEA-COMP:17168"/>
        <dbReference type="ChEBI" id="CHEBI:15378"/>
        <dbReference type="ChEBI" id="CHEBI:57856"/>
        <dbReference type="ChEBI" id="CHEBI:59789"/>
        <dbReference type="ChEBI" id="CHEBI:156461"/>
        <dbReference type="ChEBI" id="CHEBI:167609"/>
        <dbReference type="EC" id="2.1.1.57"/>
    </reaction>
</comment>
<keyword evidence="11 22" id="KW-0227">DNA damage</keyword>
<evidence type="ECO:0000256" key="17">
    <source>
        <dbReference type="ARBA" id="ARBA00023042"/>
    </source>
</evidence>
<dbReference type="PANTHER" id="PTHR16121">
    <property type="entry name" value="CAP-SPECIFIC MRNA (NUCLEOSIDE-2'-O-)-METHYLTRANSFERASE 1-RELATED"/>
    <property type="match status" value="1"/>
</dbReference>
<comment type="similarity">
    <text evidence="22">Belongs to the RNF8 family.</text>
</comment>
<keyword evidence="15 22" id="KW-0156">Chromatin regulator</keyword>
<feature type="domain" description="WW" evidence="27">
    <location>
        <begin position="1720"/>
        <end position="1754"/>
    </location>
</feature>
<dbReference type="Ensembl" id="ENSSSCT00040018401.1">
    <property type="protein sequence ID" value="ENSSSCP00040007533.1"/>
    <property type="gene ID" value="ENSSSCG00040013785.1"/>
</dbReference>
<dbReference type="FunFam" id="1.10.472.80:FF:000001">
    <property type="entry name" value="TBC1 domain family member 22B"/>
    <property type="match status" value="1"/>
</dbReference>
<dbReference type="Pfam" id="PF01585">
    <property type="entry name" value="G-patch"/>
    <property type="match status" value="1"/>
</dbReference>
<evidence type="ECO:0000256" key="1">
    <source>
        <dbReference type="ARBA" id="ARBA00002664"/>
    </source>
</evidence>
<dbReference type="Pfam" id="PF00097">
    <property type="entry name" value="zf-C3HC4"/>
    <property type="match status" value="1"/>
</dbReference>
<evidence type="ECO:0000256" key="2">
    <source>
        <dbReference type="ARBA" id="ARBA00005797"/>
    </source>
</evidence>
<keyword evidence="24" id="KW-0175">Coiled coil</keyword>
<dbReference type="Proteomes" id="UP000694720">
    <property type="component" value="Unplaced"/>
</dbReference>
<dbReference type="Gene3D" id="3.40.50.12760">
    <property type="match status" value="1"/>
</dbReference>
<keyword evidence="22" id="KW-0963">Cytoplasm</keyword>
<dbReference type="SMART" id="SM00164">
    <property type="entry name" value="TBC"/>
    <property type="match status" value="1"/>
</dbReference>
<feature type="coiled-coil region" evidence="24">
    <location>
        <begin position="787"/>
        <end position="878"/>
    </location>
</feature>
<keyword evidence="8 22" id="KW-0808">Transferase</keyword>
<dbReference type="CDD" id="cd16535">
    <property type="entry name" value="RING-HC_RNF8"/>
    <property type="match status" value="1"/>
</dbReference>
<keyword evidence="22" id="KW-0158">Chromosome</keyword>
<evidence type="ECO:0000256" key="10">
    <source>
        <dbReference type="ARBA" id="ARBA00022723"/>
    </source>
</evidence>
<evidence type="ECO:0000256" key="9">
    <source>
        <dbReference type="ARBA" id="ARBA00022691"/>
    </source>
</evidence>
<dbReference type="FunFam" id="1.20.5.170:FF:000050">
    <property type="entry name" value="E3 ubiquitin-protein ligase RNF8"/>
    <property type="match status" value="1"/>
</dbReference>
<dbReference type="FunFam" id="3.40.50.12760:FF:000001">
    <property type="entry name" value="Cap methyltransferase 1"/>
    <property type="match status" value="1"/>
</dbReference>
<evidence type="ECO:0000256" key="13">
    <source>
        <dbReference type="ARBA" id="ARBA00022786"/>
    </source>
</evidence>
<evidence type="ECO:0000256" key="22">
    <source>
        <dbReference type="HAMAP-Rule" id="MF_03067"/>
    </source>
</evidence>
<dbReference type="Ensembl" id="ENSSSCT00045041895.1">
    <property type="protein sequence ID" value="ENSSSCP00045029087.1"/>
    <property type="gene ID" value="ENSSSCG00045024569.1"/>
</dbReference>
<evidence type="ECO:0000313" key="32">
    <source>
        <dbReference type="Ensembl" id="ENSSSCP00040007533.1"/>
    </source>
</evidence>
<evidence type="ECO:0000256" key="16">
    <source>
        <dbReference type="ARBA" id="ARBA00022895"/>
    </source>
</evidence>
<gene>
    <name evidence="32" type="primary">TBC1D22B</name>
    <name evidence="22" type="synonym">RNF8</name>
</gene>
<dbReference type="GO" id="GO:0008270">
    <property type="term" value="F:zinc ion binding"/>
    <property type="evidence" value="ECO:0007669"/>
    <property type="project" value="UniProtKB-KW"/>
</dbReference>
<dbReference type="InterPro" id="IPR013083">
    <property type="entry name" value="Znf_RING/FYVE/PHD"/>
</dbReference>
<keyword evidence="9 23" id="KW-0949">S-adenosyl-L-methionine</keyword>
<keyword evidence="16 22" id="KW-0779">Telomere</keyword>
<dbReference type="InterPro" id="IPR000253">
    <property type="entry name" value="FHA_dom"/>
</dbReference>
<dbReference type="GO" id="GO:0005737">
    <property type="term" value="C:cytoplasm"/>
    <property type="evidence" value="ECO:0007669"/>
    <property type="project" value="UniProtKB-SubCell"/>
</dbReference>
<dbReference type="PROSITE" id="PS50006">
    <property type="entry name" value="FHA_DOMAIN"/>
    <property type="match status" value="1"/>
</dbReference>
<dbReference type="SUPFAM" id="SSF57850">
    <property type="entry name" value="RING/U-box"/>
    <property type="match status" value="1"/>
</dbReference>
<dbReference type="InterPro" id="IPR025816">
    <property type="entry name" value="RrmJ-type_MeTrfase"/>
</dbReference>
<evidence type="ECO:0000313" key="34">
    <source>
        <dbReference type="Proteomes" id="UP000694725"/>
    </source>
</evidence>
<keyword evidence="10 22" id="KW-0479">Metal-binding</keyword>
<dbReference type="GO" id="GO:0000781">
    <property type="term" value="C:chromosome, telomeric region"/>
    <property type="evidence" value="ECO:0007669"/>
    <property type="project" value="UniProtKB-SubCell"/>
</dbReference>
<dbReference type="SMART" id="SM00443">
    <property type="entry name" value="G_patch"/>
    <property type="match status" value="1"/>
</dbReference>
<dbReference type="GO" id="GO:0030496">
    <property type="term" value="C:midbody"/>
    <property type="evidence" value="ECO:0007669"/>
    <property type="project" value="UniProtKB-SubCell"/>
</dbReference>
<evidence type="ECO:0000256" key="20">
    <source>
        <dbReference type="ARBA" id="ARBA00043879"/>
    </source>
</evidence>
<dbReference type="InterPro" id="IPR002877">
    <property type="entry name" value="RNA_MeTrfase_FtsJ_dom"/>
</dbReference>
<dbReference type="SUPFAM" id="SSF53335">
    <property type="entry name" value="S-adenosyl-L-methionine-dependent methyltransferases"/>
    <property type="match status" value="1"/>
</dbReference>
<dbReference type="PROSITE" id="PS50086">
    <property type="entry name" value="TBC_RABGAP"/>
    <property type="match status" value="1"/>
</dbReference>
<dbReference type="PROSITE" id="PS01159">
    <property type="entry name" value="WW_DOMAIN_1"/>
    <property type="match status" value="1"/>
</dbReference>
<dbReference type="Gene3D" id="1.10.8.270">
    <property type="entry name" value="putative rabgap domain of human tbc1 domain family member 14 like domains"/>
    <property type="match status" value="1"/>
</dbReference>
<dbReference type="Gene3D" id="3.30.40.10">
    <property type="entry name" value="Zinc/RING finger domain, C3HC4 (zinc finger)"/>
    <property type="match status" value="1"/>
</dbReference>
<evidence type="ECO:0000256" key="12">
    <source>
        <dbReference type="ARBA" id="ARBA00022771"/>
    </source>
</evidence>
<accession>A0A8D1YPE5</accession>
<keyword evidence="17 23" id="KW-0506">mRNA capping</keyword>
<keyword evidence="4" id="KW-0343">GTPase activation</keyword>
<evidence type="ECO:0000256" key="19">
    <source>
        <dbReference type="ARBA" id="ARBA00023242"/>
    </source>
</evidence>
<evidence type="ECO:0000256" key="6">
    <source>
        <dbReference type="ARBA" id="ARBA00022603"/>
    </source>
</evidence>
<dbReference type="SUPFAM" id="SSF47923">
    <property type="entry name" value="Ypt/Rab-GAP domain of gyp1p"/>
    <property type="match status" value="2"/>
</dbReference>
<feature type="region of interest" description="Required for interaction with PIWIL1" evidence="22">
    <location>
        <begin position="552"/>
        <end position="556"/>
    </location>
</feature>
<comment type="subunit">
    <text evidence="3">Interacts with POLR2A (via C-terminus).</text>
</comment>
<dbReference type="GO" id="GO:0000151">
    <property type="term" value="C:ubiquitin ligase complex"/>
    <property type="evidence" value="ECO:0007669"/>
    <property type="project" value="UniProtKB-UniRule"/>
</dbReference>
<comment type="similarity">
    <text evidence="2">Belongs to the CHFR family.</text>
</comment>
<keyword evidence="12 22" id="KW-0863">Zinc-finger</keyword>
<dbReference type="GO" id="GO:0006302">
    <property type="term" value="P:double-strand break repair"/>
    <property type="evidence" value="ECO:0007669"/>
    <property type="project" value="UniProtKB-UniRule"/>
</dbReference>
<dbReference type="SMART" id="SM00184">
    <property type="entry name" value="RING"/>
    <property type="match status" value="1"/>
</dbReference>
<keyword evidence="5" id="KW-0597">Phosphoprotein</keyword>
<keyword evidence="7 23" id="KW-0507">mRNA processing</keyword>
<comment type="function">
    <text evidence="20">May act as a GTPase-activating protein for Rab family protein(s).</text>
</comment>
<feature type="domain" description="FHA" evidence="26">
    <location>
        <begin position="522"/>
        <end position="576"/>
    </location>
</feature>
<keyword evidence="22" id="KW-0498">Mitosis</keyword>
<comment type="pathway">
    <text evidence="22">Protein modification; protein ubiquitination.</text>
</comment>
<evidence type="ECO:0000256" key="25">
    <source>
        <dbReference type="SAM" id="MobiDB-lite"/>
    </source>
</evidence>
<comment type="function">
    <text evidence="23">S-adenosyl-L-methionine-dependent methyltransferase that mediates RNA cap1 2'-O-ribose methylation to the 5'-cap structure of RNAs. Methylates the ribose of the first nucleotide of a m(7)GpppG-capped mRNA to produce m(7)GpppNmp (cap1).</text>
</comment>
<dbReference type="GO" id="GO:0010212">
    <property type="term" value="P:response to ionizing radiation"/>
    <property type="evidence" value="ECO:0007669"/>
    <property type="project" value="UniProtKB-UniRule"/>
</dbReference>
<dbReference type="UniPathway" id="UPA00143"/>
<dbReference type="Gene3D" id="1.20.5.170">
    <property type="match status" value="1"/>
</dbReference>
<dbReference type="FunFam" id="1.10.10.750:FF:000009">
    <property type="entry name" value="TBC1 domain family member 22A"/>
    <property type="match status" value="1"/>
</dbReference>
<evidence type="ECO:0000259" key="27">
    <source>
        <dbReference type="PROSITE" id="PS50020"/>
    </source>
</evidence>
<keyword evidence="6 23" id="KW-0489">Methyltransferase</keyword>
<comment type="function">
    <text evidence="1">S-adenosyl-L-methionine-dependent methyltransferase that mediates mRNA cap1 2'-O-ribose methylation to the 5'-cap structure of mRNAs. Methylates the ribose of the first nucleotide of a m(7)GpppG-capped mRNA and small nuclear RNA (snRNA) to produce m(7)GpppRm (cap1). Displays a preference for cap0 transcripts. Cap1 modification is linked to higher levels of translation. May be involved in the interferon response pathway.</text>
</comment>
<evidence type="ECO:0000313" key="33">
    <source>
        <dbReference type="Ensembl" id="ENSSSCP00065020837.1"/>
    </source>
</evidence>
<proteinExistence type="inferred from homology"/>
<dbReference type="InterPro" id="IPR001202">
    <property type="entry name" value="WW_dom"/>
</dbReference>
<dbReference type="PROSITE" id="PS51613">
    <property type="entry name" value="SAM_MT_RRMJ"/>
    <property type="match status" value="1"/>
</dbReference>
<dbReference type="GO" id="GO:0045739">
    <property type="term" value="P:positive regulation of DNA repair"/>
    <property type="evidence" value="ECO:0007669"/>
    <property type="project" value="UniProtKB-UniRule"/>
</dbReference>
<dbReference type="Pfam" id="PF00498">
    <property type="entry name" value="FHA"/>
    <property type="match status" value="1"/>
</dbReference>
<comment type="subunit">
    <text evidence="22">Homodimer. Forms a E2-E3 ubiquitin ligase complex composed of the RNF8 homodimer and a E2 heterodimer of UBE2N and UBE2V2. Interacts with class III E2s, including UBE2E1, UBE2E2, and UBE2E3 and with UBE2N. Interacts with RXRA. Interacts (via FHA domain) with phosphorylated HERC2 (via C-terminus). Interacts with PIWIL1; leading to sequester RNF8 in the cytoplasm.</text>
</comment>
<comment type="catalytic activity">
    <reaction evidence="22">
        <text>S-ubiquitinyl-[E2 ubiquitin-conjugating enzyme]-L-cysteine + [acceptor protein]-L-lysine = [E2 ubiquitin-conjugating enzyme]-L-cysteine + N(6)-ubiquitinyl-[acceptor protein]-L-lysine.</text>
        <dbReference type="EC" id="2.3.2.27"/>
    </reaction>
</comment>